<accession>A0AAV5HM51</accession>
<feature type="region of interest" description="Disordered" evidence="1">
    <location>
        <begin position="40"/>
        <end position="87"/>
    </location>
</feature>
<keyword evidence="3" id="KW-1185">Reference proteome</keyword>
<organism evidence="2 3">
    <name type="scientific">Rubroshorea leprosula</name>
    <dbReference type="NCBI Taxonomy" id="152421"/>
    <lineage>
        <taxon>Eukaryota</taxon>
        <taxon>Viridiplantae</taxon>
        <taxon>Streptophyta</taxon>
        <taxon>Embryophyta</taxon>
        <taxon>Tracheophyta</taxon>
        <taxon>Spermatophyta</taxon>
        <taxon>Magnoliopsida</taxon>
        <taxon>eudicotyledons</taxon>
        <taxon>Gunneridae</taxon>
        <taxon>Pentapetalae</taxon>
        <taxon>rosids</taxon>
        <taxon>malvids</taxon>
        <taxon>Malvales</taxon>
        <taxon>Dipterocarpaceae</taxon>
        <taxon>Rubroshorea</taxon>
    </lineage>
</organism>
<dbReference type="EMBL" id="BPVZ01000001">
    <property type="protein sequence ID" value="GKU86244.1"/>
    <property type="molecule type" value="Genomic_DNA"/>
</dbReference>
<name>A0AAV5HM51_9ROSI</name>
<comment type="caution">
    <text evidence="2">The sequence shown here is derived from an EMBL/GenBank/DDBJ whole genome shotgun (WGS) entry which is preliminary data.</text>
</comment>
<dbReference type="AlphaFoldDB" id="A0AAV5HM51"/>
<protein>
    <submittedName>
        <fullName evidence="2">Uncharacterized protein</fullName>
    </submittedName>
</protein>
<dbReference type="Proteomes" id="UP001054252">
    <property type="component" value="Unassembled WGS sequence"/>
</dbReference>
<evidence type="ECO:0000256" key="1">
    <source>
        <dbReference type="SAM" id="MobiDB-lite"/>
    </source>
</evidence>
<evidence type="ECO:0000313" key="2">
    <source>
        <dbReference type="EMBL" id="GKU86244.1"/>
    </source>
</evidence>
<sequence length="114" mass="13010">MLKMKNTDCSSVFFKVEESCDLKVITVAEFIGKLQAHEHRAVPRAEETAEGAFQAKEKQHAAGYGRRQLPSKAEKGKAVDVQSQQLQKDKFPPCPTCKRTNHEEKDCGYKWKLW</sequence>
<gene>
    <name evidence="2" type="ORF">SLEP1_g793</name>
</gene>
<proteinExistence type="predicted"/>
<evidence type="ECO:0000313" key="3">
    <source>
        <dbReference type="Proteomes" id="UP001054252"/>
    </source>
</evidence>
<reference evidence="2 3" key="1">
    <citation type="journal article" date="2021" name="Commun. Biol.">
        <title>The genome of Shorea leprosula (Dipterocarpaceae) highlights the ecological relevance of drought in aseasonal tropical rainforests.</title>
        <authorList>
            <person name="Ng K.K.S."/>
            <person name="Kobayashi M.J."/>
            <person name="Fawcett J.A."/>
            <person name="Hatakeyama M."/>
            <person name="Paape T."/>
            <person name="Ng C.H."/>
            <person name="Ang C.C."/>
            <person name="Tnah L.H."/>
            <person name="Lee C.T."/>
            <person name="Nishiyama T."/>
            <person name="Sese J."/>
            <person name="O'Brien M.J."/>
            <person name="Copetti D."/>
            <person name="Mohd Noor M.I."/>
            <person name="Ong R.C."/>
            <person name="Putra M."/>
            <person name="Sireger I.Z."/>
            <person name="Indrioko S."/>
            <person name="Kosugi Y."/>
            <person name="Izuno A."/>
            <person name="Isagi Y."/>
            <person name="Lee S.L."/>
            <person name="Shimizu K.K."/>
        </authorList>
    </citation>
    <scope>NUCLEOTIDE SEQUENCE [LARGE SCALE GENOMIC DNA]</scope>
    <source>
        <strain evidence="2">214</strain>
    </source>
</reference>